<feature type="transmembrane region" description="Helical" evidence="20">
    <location>
        <begin position="806"/>
        <end position="828"/>
    </location>
</feature>
<dbReference type="GO" id="GO:0016887">
    <property type="term" value="F:ATP hydrolysis activity"/>
    <property type="evidence" value="ECO:0007669"/>
    <property type="project" value="InterPro"/>
</dbReference>
<evidence type="ECO:0000313" key="23">
    <source>
        <dbReference type="Proteomes" id="UP000183995"/>
    </source>
</evidence>
<protein>
    <recommendedName>
        <fullName evidence="4">P-type Cu(+) transporter</fullName>
        <ecNumber evidence="4">7.2.2.8</ecNumber>
    </recommendedName>
</protein>
<evidence type="ECO:0000256" key="15">
    <source>
        <dbReference type="ARBA" id="ARBA00022989"/>
    </source>
</evidence>
<evidence type="ECO:0000256" key="20">
    <source>
        <dbReference type="SAM" id="Phobius"/>
    </source>
</evidence>
<dbReference type="InterPro" id="IPR023299">
    <property type="entry name" value="ATPase_P-typ_cyto_dom_N"/>
</dbReference>
<evidence type="ECO:0000256" key="3">
    <source>
        <dbReference type="ARBA" id="ARBA00006024"/>
    </source>
</evidence>
<dbReference type="SMART" id="SM00831">
    <property type="entry name" value="Cation_ATPase_N"/>
    <property type="match status" value="1"/>
</dbReference>
<evidence type="ECO:0000256" key="5">
    <source>
        <dbReference type="ARBA" id="ARBA00022448"/>
    </source>
</evidence>
<gene>
    <name evidence="22" type="ORF">SAMN02745823_00816</name>
</gene>
<dbReference type="InterPro" id="IPR006068">
    <property type="entry name" value="ATPase_P-typ_cation-transptr_C"/>
</dbReference>
<dbReference type="Gene3D" id="3.40.1110.10">
    <property type="entry name" value="Calcium-transporting ATPase, cytoplasmic domain N"/>
    <property type="match status" value="1"/>
</dbReference>
<dbReference type="NCBIfam" id="TIGR01494">
    <property type="entry name" value="ATPase_P-type"/>
    <property type="match status" value="2"/>
</dbReference>
<evidence type="ECO:0000313" key="22">
    <source>
        <dbReference type="EMBL" id="SHH74298.1"/>
    </source>
</evidence>
<evidence type="ECO:0000256" key="19">
    <source>
        <dbReference type="ARBA" id="ARBA00049289"/>
    </source>
</evidence>
<keyword evidence="11" id="KW-0187">Copper transport</keyword>
<dbReference type="InterPro" id="IPR036412">
    <property type="entry name" value="HAD-like_sf"/>
</dbReference>
<dbReference type="Gene3D" id="3.40.50.1000">
    <property type="entry name" value="HAD superfamily/HAD-like"/>
    <property type="match status" value="1"/>
</dbReference>
<evidence type="ECO:0000256" key="13">
    <source>
        <dbReference type="ARBA" id="ARBA00022842"/>
    </source>
</evidence>
<dbReference type="RefSeq" id="WP_073076384.1">
    <property type="nucleotide sequence ID" value="NZ_FQXV01000002.1"/>
</dbReference>
<dbReference type="SUPFAM" id="SSF81660">
    <property type="entry name" value="Metal cation-transporting ATPase, ATP-binding domain N"/>
    <property type="match status" value="1"/>
</dbReference>
<evidence type="ECO:0000256" key="8">
    <source>
        <dbReference type="ARBA" id="ARBA00022692"/>
    </source>
</evidence>
<dbReference type="PRINTS" id="PR00120">
    <property type="entry name" value="HATPASE"/>
</dbReference>
<dbReference type="Gene3D" id="2.70.150.10">
    <property type="entry name" value="Calcium-transporting ATPase, cytoplasmic transduction domain A"/>
    <property type="match status" value="1"/>
</dbReference>
<evidence type="ECO:0000256" key="18">
    <source>
        <dbReference type="ARBA" id="ARBA00023136"/>
    </source>
</evidence>
<evidence type="ECO:0000256" key="7">
    <source>
        <dbReference type="ARBA" id="ARBA00022553"/>
    </source>
</evidence>
<dbReference type="Pfam" id="PF00690">
    <property type="entry name" value="Cation_ATPase_N"/>
    <property type="match status" value="1"/>
</dbReference>
<feature type="transmembrane region" description="Helical" evidence="20">
    <location>
        <begin position="908"/>
        <end position="925"/>
    </location>
</feature>
<keyword evidence="14" id="KW-1278">Translocase</keyword>
<keyword evidence="6" id="KW-1003">Cell membrane</keyword>
<dbReference type="SUPFAM" id="SSF56784">
    <property type="entry name" value="HAD-like"/>
    <property type="match status" value="1"/>
</dbReference>
<keyword evidence="16" id="KW-0186">Copper</keyword>
<organism evidence="22 23">
    <name type="scientific">Sporobacter termitidis DSM 10068</name>
    <dbReference type="NCBI Taxonomy" id="1123282"/>
    <lineage>
        <taxon>Bacteria</taxon>
        <taxon>Bacillati</taxon>
        <taxon>Bacillota</taxon>
        <taxon>Clostridia</taxon>
        <taxon>Eubacteriales</taxon>
        <taxon>Oscillospiraceae</taxon>
        <taxon>Sporobacter</taxon>
    </lineage>
</organism>
<dbReference type="PRINTS" id="PR00119">
    <property type="entry name" value="CATATPASE"/>
</dbReference>
<dbReference type="InterPro" id="IPR001757">
    <property type="entry name" value="P_typ_ATPase"/>
</dbReference>
<evidence type="ECO:0000256" key="11">
    <source>
        <dbReference type="ARBA" id="ARBA00022796"/>
    </source>
</evidence>
<reference evidence="22 23" key="1">
    <citation type="submission" date="2016-11" db="EMBL/GenBank/DDBJ databases">
        <authorList>
            <person name="Jaros S."/>
            <person name="Januszkiewicz K."/>
            <person name="Wedrychowicz H."/>
        </authorList>
    </citation>
    <scope>NUCLEOTIDE SEQUENCE [LARGE SCALE GENOMIC DNA]</scope>
    <source>
        <strain evidence="22 23">DSM 10068</strain>
    </source>
</reference>
<dbReference type="SUPFAM" id="SSF81665">
    <property type="entry name" value="Calcium ATPase, transmembrane domain M"/>
    <property type="match status" value="1"/>
</dbReference>
<evidence type="ECO:0000256" key="9">
    <source>
        <dbReference type="ARBA" id="ARBA00022723"/>
    </source>
</evidence>
<sequence>MQNAISKIQTPELSLTYRRIRIFHRAIHHNEENAQALARHVLAAKGVVSAAASALTGKILIVYDAAVTDDYQLGSLLYLFGRNGAGQSLSNVISLDEARRRQGLPAAAAETPPAGAAARGAAPYHAMPKWELTRLLNTNAERGLSEKQAQELQKSCGLNVLSEKKRKSLIAKLFGNLFSFSNRLLLGVGVVSLLAGQIPDALAIFGIVAMQTVLSTVQSHKAENSITLLKGFMVNKSRVIREGRERVIASKYLVPGDVIVVEAGDKVPADARIVDCTELRTSEASLTGEAAAVEKNMKPCREDTDVGSRHNMLYMGSDILCGRARAVVTATGMDTEIGKIALMLQNIREGVPPIQKKIGKLTKTITLAAGGLSLLFAGAGLLAGKPLGEVLVLSICFSIGAIPESLPAVVSASMARSVRRMAGRNAIVRSLPAVETLGATDVICCDKTGTLTMNEMTVRRIWADNSFYTVTGSGYSPSGEITLDCGSGAASPALERLLLAGVLCNNACLTKADGKWAVQGDPTEGALLAAAGKYGMDTADIESRCRRIREVPFDSARQCMIAHTSADDGETAYCKGAYNKVAEKCAYILRDGAARPFTAPEKAAVQKICDDMGNDALRVLAFSCKKMDGTHRGLDGDFVFLGIVGMSDPARPAAGESVARCRKAGVNVVMITGDNKNTAAEIARQVGLLTDGLIVTGAELDRMTDGELAAQVDSVQVFARTCPEQKHRIVRALKKAGHTVAMVGDGVNDAPAMKEADIGIAMGKSGSDVAKDVAGITLVDDDILTIVDAIQEGRSVTENIKNSMRYLLTGALGEVAAIGLCALGFGVLPLLSIQILWTNVIAETILGSAVAVEPPCPGVMDRPPYGRDDALVDRPTMIEILKKGLLIGLATFGVFSGAMLGGLGLKTARTAAFAALILSQMLSAYRSRLNKDRPAGAYMKVALAASAAMLAGILYLPPLSSFFGTVPLSAADAGSVLLAGGIGGL</sequence>
<feature type="transmembrane region" description="Helical" evidence="20">
    <location>
        <begin position="937"/>
        <end position="956"/>
    </location>
</feature>
<dbReference type="SFLD" id="SFLDG00002">
    <property type="entry name" value="C1.7:_P-type_atpase_like"/>
    <property type="match status" value="1"/>
</dbReference>
<dbReference type="InterPro" id="IPR059000">
    <property type="entry name" value="ATPase_P-type_domA"/>
</dbReference>
<proteinExistence type="inferred from homology"/>
<keyword evidence="15 20" id="KW-1133">Transmembrane helix</keyword>
<dbReference type="PANTHER" id="PTHR43294:SF21">
    <property type="entry name" value="CATION TRANSPORTING ATPASE"/>
    <property type="match status" value="1"/>
</dbReference>
<dbReference type="GO" id="GO:0005524">
    <property type="term" value="F:ATP binding"/>
    <property type="evidence" value="ECO:0007669"/>
    <property type="project" value="UniProtKB-KW"/>
</dbReference>
<comment type="similarity">
    <text evidence="3">Belongs to the cation transport ATPase (P-type) (TC 3.A.3) family. Type IB subfamily.</text>
</comment>
<evidence type="ECO:0000256" key="4">
    <source>
        <dbReference type="ARBA" id="ARBA00012517"/>
    </source>
</evidence>
<keyword evidence="23" id="KW-1185">Reference proteome</keyword>
<keyword evidence="17" id="KW-0406">Ion transport</keyword>
<keyword evidence="13" id="KW-0460">Magnesium</keyword>
<dbReference type="EMBL" id="FQXV01000002">
    <property type="protein sequence ID" value="SHH74298.1"/>
    <property type="molecule type" value="Genomic_DNA"/>
</dbReference>
<evidence type="ECO:0000256" key="10">
    <source>
        <dbReference type="ARBA" id="ARBA00022741"/>
    </source>
</evidence>
<keyword evidence="7" id="KW-0597">Phosphoprotein</keyword>
<dbReference type="SUPFAM" id="SSF81653">
    <property type="entry name" value="Calcium ATPase, transduction domain A"/>
    <property type="match status" value="1"/>
</dbReference>
<feature type="domain" description="Cation-transporting P-type ATPase N-terminal" evidence="21">
    <location>
        <begin position="123"/>
        <end position="197"/>
    </location>
</feature>
<dbReference type="InterPro" id="IPR008250">
    <property type="entry name" value="ATPase_P-typ_transduc_dom_A_sf"/>
</dbReference>
<dbReference type="InterPro" id="IPR004014">
    <property type="entry name" value="ATPase_P-typ_cation-transptr_N"/>
</dbReference>
<evidence type="ECO:0000256" key="14">
    <source>
        <dbReference type="ARBA" id="ARBA00022967"/>
    </source>
</evidence>
<evidence type="ECO:0000256" key="17">
    <source>
        <dbReference type="ARBA" id="ARBA00023065"/>
    </source>
</evidence>
<dbReference type="AlphaFoldDB" id="A0A1M5VGL8"/>
<dbReference type="FunFam" id="2.70.150.10:FF:000160">
    <property type="entry name" value="Sarcoplasmic/endoplasmic reticulum calcium ATPase 1"/>
    <property type="match status" value="1"/>
</dbReference>
<comment type="subcellular location">
    <subcellularLocation>
        <location evidence="1">Cell membrane</location>
        <topology evidence="1">Multi-pass membrane protein</topology>
    </subcellularLocation>
</comment>
<dbReference type="InterPro" id="IPR018303">
    <property type="entry name" value="ATPase_P-typ_P_site"/>
</dbReference>
<keyword evidence="18 20" id="KW-0472">Membrane</keyword>
<dbReference type="PROSITE" id="PS01229">
    <property type="entry name" value="COF_2"/>
    <property type="match status" value="1"/>
</dbReference>
<dbReference type="EC" id="7.2.2.8" evidence="4"/>
<name>A0A1M5VGL8_9FIRM</name>
<evidence type="ECO:0000256" key="16">
    <source>
        <dbReference type="ARBA" id="ARBA00023008"/>
    </source>
</evidence>
<dbReference type="FunFam" id="3.40.50.1000:FF:000144">
    <property type="entry name" value="copper-transporting ATPase 1 isoform X2"/>
    <property type="match status" value="1"/>
</dbReference>
<keyword evidence="8 20" id="KW-0812">Transmembrane</keyword>
<comment type="catalytic activity">
    <reaction evidence="19">
        <text>Cu(+)(in) + ATP + H2O = Cu(+)(out) + ADP + phosphate + H(+)</text>
        <dbReference type="Rhea" id="RHEA:25792"/>
        <dbReference type="ChEBI" id="CHEBI:15377"/>
        <dbReference type="ChEBI" id="CHEBI:15378"/>
        <dbReference type="ChEBI" id="CHEBI:30616"/>
        <dbReference type="ChEBI" id="CHEBI:43474"/>
        <dbReference type="ChEBI" id="CHEBI:49552"/>
        <dbReference type="ChEBI" id="CHEBI:456216"/>
        <dbReference type="EC" id="7.2.2.8"/>
    </reaction>
</comment>
<evidence type="ECO:0000256" key="1">
    <source>
        <dbReference type="ARBA" id="ARBA00004651"/>
    </source>
</evidence>
<dbReference type="Pfam" id="PF00122">
    <property type="entry name" value="E1-E2_ATPase"/>
    <property type="match status" value="1"/>
</dbReference>
<dbReference type="InterPro" id="IPR023214">
    <property type="entry name" value="HAD_sf"/>
</dbReference>
<dbReference type="GO" id="GO:0046872">
    <property type="term" value="F:metal ion binding"/>
    <property type="evidence" value="ECO:0007669"/>
    <property type="project" value="UniProtKB-KW"/>
</dbReference>
<dbReference type="SFLD" id="SFLDS00003">
    <property type="entry name" value="Haloacid_Dehalogenase"/>
    <property type="match status" value="1"/>
</dbReference>
<keyword evidence="10" id="KW-0547">Nucleotide-binding</keyword>
<keyword evidence="9" id="KW-0479">Metal-binding</keyword>
<dbReference type="InterPro" id="IPR044492">
    <property type="entry name" value="P_typ_ATPase_HD_dom"/>
</dbReference>
<feature type="transmembrane region" description="Helical" evidence="20">
    <location>
        <begin position="884"/>
        <end position="902"/>
    </location>
</feature>
<keyword evidence="12" id="KW-0067">ATP-binding</keyword>
<dbReference type="Proteomes" id="UP000183995">
    <property type="component" value="Unassembled WGS sequence"/>
</dbReference>
<dbReference type="PROSITE" id="PS00154">
    <property type="entry name" value="ATPASE_E1_E2"/>
    <property type="match status" value="1"/>
</dbReference>
<dbReference type="SFLD" id="SFLDF00027">
    <property type="entry name" value="p-type_atpase"/>
    <property type="match status" value="1"/>
</dbReference>
<keyword evidence="5" id="KW-0813">Transport</keyword>
<accession>A0A1M5VGL8</accession>
<dbReference type="InterPro" id="IPR050510">
    <property type="entry name" value="Cation_transp_ATPase_P-type"/>
</dbReference>
<dbReference type="STRING" id="1123282.SAMN02745823_00816"/>
<dbReference type="InterPro" id="IPR023298">
    <property type="entry name" value="ATPase_P-typ_TM_dom_sf"/>
</dbReference>
<comment type="similarity">
    <text evidence="2">Belongs to the cation transport ATPase (P-type) (TC 3.A.3) family. Type IIA subfamily.</text>
</comment>
<dbReference type="PANTHER" id="PTHR43294">
    <property type="entry name" value="SODIUM/POTASSIUM-TRANSPORTING ATPASE SUBUNIT ALPHA"/>
    <property type="match status" value="1"/>
</dbReference>
<dbReference type="GO" id="GO:0005886">
    <property type="term" value="C:plasma membrane"/>
    <property type="evidence" value="ECO:0007669"/>
    <property type="project" value="UniProtKB-SubCell"/>
</dbReference>
<dbReference type="Pfam" id="PF00689">
    <property type="entry name" value="Cation_ATPase_C"/>
    <property type="match status" value="1"/>
</dbReference>
<evidence type="ECO:0000256" key="12">
    <source>
        <dbReference type="ARBA" id="ARBA00022840"/>
    </source>
</evidence>
<evidence type="ECO:0000256" key="6">
    <source>
        <dbReference type="ARBA" id="ARBA00022475"/>
    </source>
</evidence>
<dbReference type="Gene3D" id="1.20.1110.10">
    <property type="entry name" value="Calcium-transporting ATPase, transmembrane domain"/>
    <property type="match status" value="1"/>
</dbReference>
<dbReference type="Pfam" id="PF13246">
    <property type="entry name" value="Cation_ATPase"/>
    <property type="match status" value="1"/>
</dbReference>
<dbReference type="GO" id="GO:0140581">
    <property type="term" value="F:P-type monovalent copper transporter activity"/>
    <property type="evidence" value="ECO:0007669"/>
    <property type="project" value="UniProtKB-EC"/>
</dbReference>
<evidence type="ECO:0000259" key="21">
    <source>
        <dbReference type="SMART" id="SM00831"/>
    </source>
</evidence>
<evidence type="ECO:0000256" key="2">
    <source>
        <dbReference type="ARBA" id="ARBA00005675"/>
    </source>
</evidence>